<organism evidence="2 3">
    <name type="scientific">Clostridium butyricum E4 str. BoNT E BL5262</name>
    <dbReference type="NCBI Taxonomy" id="632245"/>
    <lineage>
        <taxon>Bacteria</taxon>
        <taxon>Bacillati</taxon>
        <taxon>Bacillota</taxon>
        <taxon>Clostridia</taxon>
        <taxon>Eubacteriales</taxon>
        <taxon>Clostridiaceae</taxon>
        <taxon>Clostridium</taxon>
    </lineage>
</organism>
<keyword evidence="3" id="KW-1185">Reference proteome</keyword>
<gene>
    <name evidence="2" type="ORF">CLP_2637</name>
</gene>
<feature type="coiled-coil region" evidence="1">
    <location>
        <begin position="3"/>
        <end position="30"/>
    </location>
</feature>
<evidence type="ECO:0000256" key="1">
    <source>
        <dbReference type="SAM" id="Coils"/>
    </source>
</evidence>
<dbReference type="Proteomes" id="UP000003081">
    <property type="component" value="Unassembled WGS sequence"/>
</dbReference>
<dbReference type="RefSeq" id="WP_003409892.1">
    <property type="nucleotide sequence ID" value="NZ_ACOM01000005.1"/>
</dbReference>
<dbReference type="AlphaFoldDB" id="C4IGU3"/>
<comment type="caution">
    <text evidence="2">The sequence shown here is derived from an EMBL/GenBank/DDBJ whole genome shotgun (WGS) entry which is preliminary data.</text>
</comment>
<evidence type="ECO:0000313" key="3">
    <source>
        <dbReference type="Proteomes" id="UP000003081"/>
    </source>
</evidence>
<evidence type="ECO:0000313" key="2">
    <source>
        <dbReference type="EMBL" id="EEP54638.1"/>
    </source>
</evidence>
<name>C4IGU3_CLOBU</name>
<dbReference type="eggNOG" id="ENOG5033GI6">
    <property type="taxonomic scope" value="Bacteria"/>
</dbReference>
<proteinExistence type="predicted"/>
<protein>
    <submittedName>
        <fullName evidence="2">Uncharacterized protein</fullName>
    </submittedName>
</protein>
<accession>C4IGU3</accession>
<keyword evidence="1" id="KW-0175">Coiled coil</keyword>
<dbReference type="HOGENOM" id="CLU_169503_0_0_9"/>
<dbReference type="EMBL" id="ACOM01000005">
    <property type="protein sequence ID" value="EEP54638.1"/>
    <property type="molecule type" value="Genomic_DNA"/>
</dbReference>
<reference evidence="2 3" key="1">
    <citation type="submission" date="2009-08" db="EMBL/GenBank/DDBJ databases">
        <authorList>
            <person name="Shrivastava S."/>
            <person name="Brinkac L.B."/>
            <person name="Brown J.L."/>
            <person name="Bruce D.B."/>
            <person name="Detter C."/>
            <person name="Green L.D."/>
            <person name="Munk C.A."/>
            <person name="Rogers Y.C."/>
            <person name="Tapia R."/>
            <person name="Sims D.R."/>
            <person name="Smith L.A."/>
            <person name="Smith T.J."/>
            <person name="Sutton G."/>
            <person name="Brettin T."/>
        </authorList>
    </citation>
    <scope>NUCLEOTIDE SEQUENCE [LARGE SCALE GENOMIC DNA]</scope>
    <source>
        <strain evidence="3">E4 str. BoNT E BL5262</strain>
    </source>
</reference>
<sequence length="114" mass="13507">MNPQQIMDEIKEAQNQLTRLNQKLFRYGEEKEYTEQRYRIELSKKLLELRMNKCTASIVNDVARGDETISGLKLKRGLAENKYTVCKEALNNKRLELECLRSLLTWQRVELKNT</sequence>